<dbReference type="InterPro" id="IPR055414">
    <property type="entry name" value="LRR_R13L4/SHOC2-like"/>
</dbReference>
<dbReference type="EMBL" id="MU629549">
    <property type="protein sequence ID" value="KAJ1256148.1"/>
    <property type="molecule type" value="Genomic_DNA"/>
</dbReference>
<dbReference type="GO" id="GO:0009626">
    <property type="term" value="P:plant-type hypersensitive response"/>
    <property type="evidence" value="ECO:0007669"/>
    <property type="project" value="UniProtKB-ARBA"/>
</dbReference>
<dbReference type="SUPFAM" id="SSF52058">
    <property type="entry name" value="L domain-like"/>
    <property type="match status" value="1"/>
</dbReference>
<reference evidence="7 8" key="1">
    <citation type="submission" date="2022-10" db="EMBL/GenBank/DDBJ databases">
        <title>WGS assembly of Paspalum vaginatum 540-79.</title>
        <authorList>
            <person name="Sun G."/>
            <person name="Wase N."/>
            <person name="Shu S."/>
            <person name="Jenkins J."/>
            <person name="Zhou B."/>
            <person name="Torres-Rodriguez J."/>
            <person name="Chen C."/>
            <person name="Sandor L."/>
            <person name="Plott C."/>
            <person name="Yoshinga Y."/>
            <person name="Daum C."/>
            <person name="Qi P."/>
            <person name="Barry K."/>
            <person name="Lipzen A."/>
            <person name="Berry L."/>
            <person name="Pedersen C."/>
            <person name="Gottilla T."/>
            <person name="Foltz A."/>
            <person name="Yu H."/>
            <person name="O'Malley R."/>
            <person name="Zhang C."/>
            <person name="Devos K."/>
            <person name="Sigmon B."/>
            <person name="Yu B."/>
            <person name="Obata T."/>
            <person name="Schmutz J."/>
            <person name="Schnable J."/>
        </authorList>
    </citation>
    <scope>NUCLEOTIDE SEQUENCE [LARGE SCALE GENOMIC DNA]</scope>
    <source>
        <strain evidence="8">cv. 540-79</strain>
    </source>
</reference>
<dbReference type="InterPro" id="IPR058922">
    <property type="entry name" value="WHD_DRP"/>
</dbReference>
<dbReference type="SUPFAM" id="SSF52540">
    <property type="entry name" value="P-loop containing nucleoside triphosphate hydrolases"/>
    <property type="match status" value="1"/>
</dbReference>
<feature type="domain" description="Disease resistance R13L4/SHOC-2-like LRR" evidence="6">
    <location>
        <begin position="379"/>
        <end position="480"/>
    </location>
</feature>
<dbReference type="Gene3D" id="1.10.10.10">
    <property type="entry name" value="Winged helix-like DNA-binding domain superfamily/Winged helix DNA-binding domain"/>
    <property type="match status" value="1"/>
</dbReference>
<dbReference type="PANTHER" id="PTHR23155:SF1005">
    <property type="entry name" value="OS07G0197300 PROTEIN"/>
    <property type="match status" value="1"/>
</dbReference>
<dbReference type="InterPro" id="IPR002182">
    <property type="entry name" value="NB-ARC"/>
</dbReference>
<evidence type="ECO:0000259" key="5">
    <source>
        <dbReference type="Pfam" id="PF23559"/>
    </source>
</evidence>
<feature type="domain" description="Disease resistance protein winged helix" evidence="5">
    <location>
        <begin position="246"/>
        <end position="316"/>
    </location>
</feature>
<evidence type="ECO:0000256" key="3">
    <source>
        <dbReference type="SAM" id="MobiDB-lite"/>
    </source>
</evidence>
<name>A0A9W8CET0_9POAL</name>
<dbReference type="GO" id="GO:0002758">
    <property type="term" value="P:innate immune response-activating signaling pathway"/>
    <property type="evidence" value="ECO:0007669"/>
    <property type="project" value="UniProtKB-ARBA"/>
</dbReference>
<evidence type="ECO:0008006" key="9">
    <source>
        <dbReference type="Google" id="ProtNLM"/>
    </source>
</evidence>
<accession>A0A9W8CET0</accession>
<dbReference type="FunFam" id="1.10.10.10:FF:000322">
    <property type="entry name" value="Probable disease resistance protein At1g63360"/>
    <property type="match status" value="1"/>
</dbReference>
<dbReference type="GO" id="GO:0042742">
    <property type="term" value="P:defense response to bacterium"/>
    <property type="evidence" value="ECO:0007669"/>
    <property type="project" value="UniProtKB-ARBA"/>
</dbReference>
<dbReference type="Proteomes" id="UP001164776">
    <property type="component" value="Unassembled WGS sequence"/>
</dbReference>
<keyword evidence="8" id="KW-1185">Reference proteome</keyword>
<protein>
    <recommendedName>
        <fullName evidence="9">NB-ARC domain-containing protein</fullName>
    </recommendedName>
</protein>
<evidence type="ECO:0000259" key="6">
    <source>
        <dbReference type="Pfam" id="PF23598"/>
    </source>
</evidence>
<dbReference type="GO" id="GO:0043531">
    <property type="term" value="F:ADP binding"/>
    <property type="evidence" value="ECO:0007669"/>
    <property type="project" value="InterPro"/>
</dbReference>
<organism evidence="7 8">
    <name type="scientific">Paspalum vaginatum</name>
    <name type="common">seashore paspalum</name>
    <dbReference type="NCBI Taxonomy" id="158149"/>
    <lineage>
        <taxon>Eukaryota</taxon>
        <taxon>Viridiplantae</taxon>
        <taxon>Streptophyta</taxon>
        <taxon>Embryophyta</taxon>
        <taxon>Tracheophyta</taxon>
        <taxon>Spermatophyta</taxon>
        <taxon>Magnoliopsida</taxon>
        <taxon>Liliopsida</taxon>
        <taxon>Poales</taxon>
        <taxon>Poaceae</taxon>
        <taxon>PACMAD clade</taxon>
        <taxon>Panicoideae</taxon>
        <taxon>Andropogonodae</taxon>
        <taxon>Paspaleae</taxon>
        <taxon>Paspalinae</taxon>
        <taxon>Paspalum</taxon>
    </lineage>
</organism>
<keyword evidence="1" id="KW-0677">Repeat</keyword>
<dbReference type="InterPro" id="IPR044974">
    <property type="entry name" value="Disease_R_plants"/>
</dbReference>
<evidence type="ECO:0000256" key="2">
    <source>
        <dbReference type="ARBA" id="ARBA00022821"/>
    </source>
</evidence>
<evidence type="ECO:0000259" key="4">
    <source>
        <dbReference type="Pfam" id="PF00931"/>
    </source>
</evidence>
<feature type="domain" description="NB-ARC" evidence="4">
    <location>
        <begin position="7"/>
        <end position="153"/>
    </location>
</feature>
<dbReference type="InterPro" id="IPR027417">
    <property type="entry name" value="P-loop_NTPase"/>
</dbReference>
<evidence type="ECO:0000313" key="8">
    <source>
        <dbReference type="Proteomes" id="UP001164776"/>
    </source>
</evidence>
<dbReference type="Pfam" id="PF23559">
    <property type="entry name" value="WHD_DRP"/>
    <property type="match status" value="1"/>
</dbReference>
<evidence type="ECO:0000313" key="7">
    <source>
        <dbReference type="EMBL" id="KAJ1256148.1"/>
    </source>
</evidence>
<dbReference type="Gene3D" id="3.80.10.10">
    <property type="entry name" value="Ribonuclease Inhibitor"/>
    <property type="match status" value="1"/>
</dbReference>
<dbReference type="InterPro" id="IPR042197">
    <property type="entry name" value="Apaf_helical"/>
</dbReference>
<keyword evidence="2" id="KW-0611">Plant defense</keyword>
<dbReference type="InterPro" id="IPR036388">
    <property type="entry name" value="WH-like_DNA-bd_sf"/>
</dbReference>
<proteinExistence type="predicted"/>
<sequence length="502" mass="57438">MEVCRRLEAEFPFQAMVSVSQAFEPSKDLKALLHHVLEQIVQPKTKNERGIKEETELGDLSALGDDKLATKLEELLKHKRYLIVVDDVWTIQAFEAIQSKLPDNSCRSRIVVTTRIETVAKACSAASVSGHYYIHHMKPLDMEDSKRLFLSRAFGFVKASYPKELEDVMGNILKDCGGLPLAIVSIASILAGYRSSGSKDKWETVHRSIGFQMESNPTLEGMKHIITLSYNHLPHELKACMMYLSIFPEDYDIDKSRLLCRWIAEGLVPEKRGLTPMEVAESYLEELVSRNMIELRHGFSYYWKVESCRVHDMLLEVMVSRSLECNFVSLLGGQFAAMSYGRIRRLSVQGDGVRRPKNEEEQRNKKSTGSGFVGMDVEHVRSLNIFHQAGKRILDHLDNFTLLRVLDLEDCKGLTNYHMRSICKLYLLRFLSLKGTDISQVPPHVEKLEHLQTLDVRDTPVKGLPETVNKLYKLERLQSYAQNCPSLVFDDKFIRLSNKRQI</sequence>
<evidence type="ECO:0000256" key="1">
    <source>
        <dbReference type="ARBA" id="ARBA00022737"/>
    </source>
</evidence>
<dbReference type="InterPro" id="IPR032675">
    <property type="entry name" value="LRR_dom_sf"/>
</dbReference>
<gene>
    <name evidence="7" type="ORF">BS78_K079200</name>
</gene>
<feature type="region of interest" description="Disordered" evidence="3">
    <location>
        <begin position="351"/>
        <end position="372"/>
    </location>
</feature>
<dbReference type="AlphaFoldDB" id="A0A9W8CET0"/>
<dbReference type="PRINTS" id="PR00364">
    <property type="entry name" value="DISEASERSIST"/>
</dbReference>
<comment type="caution">
    <text evidence="7">The sequence shown here is derived from an EMBL/GenBank/DDBJ whole genome shotgun (WGS) entry which is preliminary data.</text>
</comment>
<dbReference type="PANTHER" id="PTHR23155">
    <property type="entry name" value="DISEASE RESISTANCE PROTEIN RP"/>
    <property type="match status" value="1"/>
</dbReference>
<dbReference type="Gene3D" id="1.10.8.430">
    <property type="entry name" value="Helical domain of apoptotic protease-activating factors"/>
    <property type="match status" value="1"/>
</dbReference>
<dbReference type="Pfam" id="PF23598">
    <property type="entry name" value="LRR_14"/>
    <property type="match status" value="1"/>
</dbReference>
<dbReference type="Pfam" id="PF00931">
    <property type="entry name" value="NB-ARC"/>
    <property type="match status" value="1"/>
</dbReference>
<feature type="compositionally biased region" description="Basic and acidic residues" evidence="3">
    <location>
        <begin position="352"/>
        <end position="364"/>
    </location>
</feature>
<dbReference type="OrthoDB" id="687344at2759"/>
<dbReference type="Gene3D" id="3.40.50.300">
    <property type="entry name" value="P-loop containing nucleotide triphosphate hydrolases"/>
    <property type="match status" value="1"/>
</dbReference>